<feature type="domain" description="PASTA" evidence="3">
    <location>
        <begin position="184"/>
        <end position="255"/>
    </location>
</feature>
<dbReference type="PROSITE" id="PS51178">
    <property type="entry name" value="PASTA"/>
    <property type="match status" value="3"/>
</dbReference>
<gene>
    <name evidence="4" type="ORF">Hs20B_00260</name>
</gene>
<keyword evidence="2" id="KW-1133">Transmembrane helix</keyword>
<accession>A0A6A0B569</accession>
<keyword evidence="2" id="KW-0472">Membrane</keyword>
<evidence type="ECO:0000259" key="3">
    <source>
        <dbReference type="PROSITE" id="PS51178"/>
    </source>
</evidence>
<feature type="region of interest" description="Disordered" evidence="1">
    <location>
        <begin position="388"/>
        <end position="419"/>
    </location>
</feature>
<proteinExistence type="predicted"/>
<dbReference type="InterPro" id="IPR005543">
    <property type="entry name" value="PASTA_dom"/>
</dbReference>
<dbReference type="Gene3D" id="3.30.10.20">
    <property type="match status" value="3"/>
</dbReference>
<evidence type="ECO:0000313" key="4">
    <source>
        <dbReference type="EMBL" id="GFH39628.1"/>
    </source>
</evidence>
<reference evidence="4 5" key="1">
    <citation type="submission" date="2020-02" db="EMBL/GenBank/DDBJ databases">
        <title>Draft genome sequence of Lactococcus sp. Hs20B0-1.</title>
        <authorList>
            <person name="Noda S."/>
            <person name="Yuki M."/>
            <person name="Ohkuma M."/>
        </authorList>
    </citation>
    <scope>NUCLEOTIDE SEQUENCE [LARGE SCALE GENOMIC DNA]</scope>
    <source>
        <strain evidence="4 5">Hs20B0-1</strain>
    </source>
</reference>
<dbReference type="RefSeq" id="WP_172354429.1">
    <property type="nucleotide sequence ID" value="NZ_BLLH01000001.1"/>
</dbReference>
<evidence type="ECO:0000256" key="2">
    <source>
        <dbReference type="SAM" id="Phobius"/>
    </source>
</evidence>
<keyword evidence="5" id="KW-1185">Reference proteome</keyword>
<dbReference type="Proteomes" id="UP000475928">
    <property type="component" value="Unassembled WGS sequence"/>
</dbReference>
<sequence length="419" mass="44780">MAKSTDQKSTSSLKATVHKIWHGFGRMALFIGIAILTGVITAVFIFFDSSKSLIVPDVKGLSKADATNKLVKLGFKKITYDQTQYAGKSNIALRTDPDSGSLAKNLGTIKIFISEFQGIDIPNLKGKSENDALTQLREDFKLTDKNIKLKRVYSSKKVGNVINTTTKKNFNPHDDVLTLEISDGRDVFAIGDWVNKPFSDSRDSLIAEGVTAEHITITYENSTTIAAGFIISQKPDQHTEYHVKEPSDLRFVVSSGSVVKTGEMPSLTGLSYNDAVAKLTALGMASDHITYSGVKTSNVSDQSIATGTTVFFPDSYITLVMAAPQSYQRAIDQIDPKTLVGTSATSAITTLRNLGITCKIDFTSTTSVAAGSIISAVANGDTLELNVATTPSSDVPNASDTTSSSTSASSASRPSSSRN</sequence>
<dbReference type="Pfam" id="PF03793">
    <property type="entry name" value="PASTA"/>
    <property type="match status" value="2"/>
</dbReference>
<keyword evidence="2" id="KW-0812">Transmembrane</keyword>
<feature type="compositionally biased region" description="Low complexity" evidence="1">
    <location>
        <begin position="398"/>
        <end position="419"/>
    </location>
</feature>
<dbReference type="AlphaFoldDB" id="A0A6A0B569"/>
<dbReference type="SMART" id="SM00740">
    <property type="entry name" value="PASTA"/>
    <property type="match status" value="5"/>
</dbReference>
<name>A0A6A0B569_9LACT</name>
<feature type="domain" description="PASTA" evidence="3">
    <location>
        <begin position="258"/>
        <end position="323"/>
    </location>
</feature>
<evidence type="ECO:0000256" key="1">
    <source>
        <dbReference type="SAM" id="MobiDB-lite"/>
    </source>
</evidence>
<comment type="caution">
    <text evidence="4">The sequence shown here is derived from an EMBL/GenBank/DDBJ whole genome shotgun (WGS) entry which is preliminary data.</text>
</comment>
<feature type="transmembrane region" description="Helical" evidence="2">
    <location>
        <begin position="27"/>
        <end position="47"/>
    </location>
</feature>
<dbReference type="EMBL" id="BLLH01000001">
    <property type="protein sequence ID" value="GFH39628.1"/>
    <property type="molecule type" value="Genomic_DNA"/>
</dbReference>
<organism evidence="4 5">
    <name type="scientific">Pseudolactococcus insecticola</name>
    <dbReference type="NCBI Taxonomy" id="2709158"/>
    <lineage>
        <taxon>Bacteria</taxon>
        <taxon>Bacillati</taxon>
        <taxon>Bacillota</taxon>
        <taxon>Bacilli</taxon>
        <taxon>Lactobacillales</taxon>
        <taxon>Streptococcaceae</taxon>
        <taxon>Pseudolactococcus</taxon>
    </lineage>
</organism>
<evidence type="ECO:0000313" key="5">
    <source>
        <dbReference type="Proteomes" id="UP000475928"/>
    </source>
</evidence>
<feature type="domain" description="PASTA" evidence="3">
    <location>
        <begin position="49"/>
        <end position="115"/>
    </location>
</feature>
<dbReference type="CDD" id="cd06577">
    <property type="entry name" value="PASTA_pknB"/>
    <property type="match status" value="2"/>
</dbReference>
<protein>
    <recommendedName>
        <fullName evidence="3">PASTA domain-containing protein</fullName>
    </recommendedName>
</protein>